<feature type="compositionally biased region" description="Polar residues" evidence="1">
    <location>
        <begin position="422"/>
        <end position="455"/>
    </location>
</feature>
<feature type="compositionally biased region" description="Basic and acidic residues" evidence="1">
    <location>
        <begin position="378"/>
        <end position="387"/>
    </location>
</feature>
<dbReference type="PANTHER" id="PTHR47457:SF1">
    <property type="entry name" value="BTB DOMAIN-CONTAINING PROTEIN-RELATED"/>
    <property type="match status" value="1"/>
</dbReference>
<dbReference type="PANTHER" id="PTHR47457">
    <property type="entry name" value="OS05G0345500 PROTEIN"/>
    <property type="match status" value="1"/>
</dbReference>
<feature type="region of interest" description="Disordered" evidence="1">
    <location>
        <begin position="215"/>
        <end position="503"/>
    </location>
</feature>
<feature type="compositionally biased region" description="Basic residues" evidence="1">
    <location>
        <begin position="281"/>
        <end position="295"/>
    </location>
</feature>
<comment type="caution">
    <text evidence="2">The sequence shown here is derived from an EMBL/GenBank/DDBJ whole genome shotgun (WGS) entry which is preliminary data.</text>
</comment>
<accession>A0ABR2JKQ2</accession>
<feature type="compositionally biased region" description="Polar residues" evidence="1">
    <location>
        <begin position="215"/>
        <end position="233"/>
    </location>
</feature>
<feature type="compositionally biased region" description="Polar residues" evidence="1">
    <location>
        <begin position="254"/>
        <end position="269"/>
    </location>
</feature>
<dbReference type="SMART" id="SM00671">
    <property type="entry name" value="SEL1"/>
    <property type="match status" value="5"/>
</dbReference>
<gene>
    <name evidence="2" type="ORF">M9Y10_005262</name>
</gene>
<feature type="region of interest" description="Disordered" evidence="1">
    <location>
        <begin position="928"/>
        <end position="964"/>
    </location>
</feature>
<name>A0ABR2JKQ2_9EUKA</name>
<evidence type="ECO:0000256" key="1">
    <source>
        <dbReference type="SAM" id="MobiDB-lite"/>
    </source>
</evidence>
<dbReference type="Gene3D" id="2.60.120.260">
    <property type="entry name" value="Galactose-binding domain-like"/>
    <property type="match status" value="6"/>
</dbReference>
<dbReference type="Pfam" id="PF08238">
    <property type="entry name" value="Sel1"/>
    <property type="match status" value="5"/>
</dbReference>
<dbReference type="EMBL" id="JAPFFF010000011">
    <property type="protein sequence ID" value="KAK8878487.1"/>
    <property type="molecule type" value="Genomic_DNA"/>
</dbReference>
<feature type="region of interest" description="Disordered" evidence="1">
    <location>
        <begin position="1402"/>
        <end position="1442"/>
    </location>
</feature>
<feature type="compositionally biased region" description="Polar residues" evidence="1">
    <location>
        <begin position="364"/>
        <end position="377"/>
    </location>
</feature>
<evidence type="ECO:0000313" key="2">
    <source>
        <dbReference type="EMBL" id="KAK8878487.1"/>
    </source>
</evidence>
<feature type="region of interest" description="Disordered" evidence="1">
    <location>
        <begin position="1166"/>
        <end position="1187"/>
    </location>
</feature>
<evidence type="ECO:0000313" key="3">
    <source>
        <dbReference type="Proteomes" id="UP001470230"/>
    </source>
</evidence>
<feature type="region of interest" description="Disordered" evidence="1">
    <location>
        <begin position="682"/>
        <end position="732"/>
    </location>
</feature>
<feature type="compositionally biased region" description="Basic residues" evidence="1">
    <location>
        <begin position="1172"/>
        <end position="1182"/>
    </location>
</feature>
<feature type="compositionally biased region" description="Low complexity" evidence="1">
    <location>
        <begin position="1413"/>
        <end position="1436"/>
    </location>
</feature>
<feature type="compositionally biased region" description="Basic and acidic residues" evidence="1">
    <location>
        <begin position="323"/>
        <end position="340"/>
    </location>
</feature>
<dbReference type="InterPro" id="IPR008979">
    <property type="entry name" value="Galactose-bd-like_sf"/>
</dbReference>
<feature type="compositionally biased region" description="Low complexity" evidence="1">
    <location>
        <begin position="709"/>
        <end position="723"/>
    </location>
</feature>
<proteinExistence type="predicted"/>
<dbReference type="Proteomes" id="UP001470230">
    <property type="component" value="Unassembled WGS sequence"/>
</dbReference>
<dbReference type="SUPFAM" id="SSF81901">
    <property type="entry name" value="HCP-like"/>
    <property type="match status" value="1"/>
</dbReference>
<dbReference type="Gene3D" id="1.25.40.10">
    <property type="entry name" value="Tetratricopeptide repeat domain"/>
    <property type="match status" value="1"/>
</dbReference>
<feature type="compositionally biased region" description="Low complexity" evidence="1">
    <location>
        <begin position="939"/>
        <end position="955"/>
    </location>
</feature>
<feature type="compositionally biased region" description="Basic and acidic residues" evidence="1">
    <location>
        <begin position="1402"/>
        <end position="1412"/>
    </location>
</feature>
<protein>
    <recommendedName>
        <fullName evidence="4">F5/8 type C domain-containing protein</fullName>
    </recommendedName>
</protein>
<evidence type="ECO:0008006" key="4">
    <source>
        <dbReference type="Google" id="ProtNLM"/>
    </source>
</evidence>
<keyword evidence="3" id="KW-1185">Reference proteome</keyword>
<feature type="compositionally biased region" description="Basic residues" evidence="1">
    <location>
        <begin position="1652"/>
        <end position="1666"/>
    </location>
</feature>
<reference evidence="2 3" key="1">
    <citation type="submission" date="2024-04" db="EMBL/GenBank/DDBJ databases">
        <title>Tritrichomonas musculus Genome.</title>
        <authorList>
            <person name="Alves-Ferreira E."/>
            <person name="Grigg M."/>
            <person name="Lorenzi H."/>
            <person name="Galac M."/>
        </authorList>
    </citation>
    <scope>NUCLEOTIDE SEQUENCE [LARGE SCALE GENOMIC DNA]</scope>
    <source>
        <strain evidence="2 3">EAF2021</strain>
    </source>
</reference>
<feature type="compositionally biased region" description="Basic and acidic residues" evidence="1">
    <location>
        <begin position="1672"/>
        <end position="1687"/>
    </location>
</feature>
<feature type="compositionally biased region" description="Low complexity" evidence="1">
    <location>
        <begin position="460"/>
        <end position="486"/>
    </location>
</feature>
<dbReference type="InterPro" id="IPR006597">
    <property type="entry name" value="Sel1-like"/>
</dbReference>
<sequence>MSKKEKVNPFYYQKEADKGNPDAMCMYAEILYKGKGLPINKKESARYFRGAANQGNVKAMVNYANIIGKGDGVPVNKKESAKYFKMAADKGEVNSMFYYAQIVYRGEGVPIDKGEAAKYYKMAAHAGKKDAMHNYAMMIYKGDGIPSKKPKAARYFKMAADKGQVQSMYEYATMLSEGNEIPVDKNEAARYFKMAADKGHVDAKNKYIELQNSGYGITNKNVPKAVTNPNVLTPTKEPKDTTTNKPTVEPPPSQEKNQNLQKSPQTPKSNDIIRPQSNRSPRPKRKPSSSRRNRAKAANQQFSKSLSKVTDDQSKNVESQPKSAEKLPRIIENQHTDNDNQNKTNENQNKPEEKLPPIGVSLHNAGNQSNVTESLSRSQEKLPKITEKQSLSPSIEPISLECPPDSSEKQFSSSHSRPKPPENQSTSPRRQTKPPENQTPVNQPKPPENQSTSPRKQVKSAENASSSAQNQSNSEEKVQQAQNDQPQEPEEQTEPQIHIPFDHDRSNRFRGIIHHLTEKCGGNVHNEGVVDVTSSSVFQTPSFLPFLRSDDDYDPYNIVDLDNEKSCFESDDLPNSWVCYDFQTMRVKPEAYSIRTYMNGHYHVQNWVIEGSNDKKDWTTLDEKQNENSINGVGKSNTFDIQSNDQTYRYLRLRQTAPTSGGMSILNVSALEFFGTLIGNIPTNTQKRPKKSSGSKQLQPFHGRRRSSSDSNESSNSESSFESKPIEDIPEEPYEIRYDNTESGRFSGIIQYLSDKCNGNVHKKGAVEVTSSSVLPTLPFLLFGNHDDYNPYNCVDLKDKKSCFESGDEEDSWICYDFQNLKVRPNSYSIRSYMNGDNHLQSWCIEGSNDKENWTILDERRNETSLDGTGRTNTFTTNRNEYDEEFYRYLRLRQTGPSTINSFVISISALEYFGSIVCSDKSFQPKRKRATEEHNALVPSQRPSSSAPRRSSSSSSERDESNMKVLETLEEPLELSYDDTETGRFRGVIHHLSEKIGGKNVHIEGVVNVTSSSIFPHLPPLPFLGFMDSDRPEDYDPYNCVDLDNKKSCFESSNEPNSWICYDFQELKVKPKSYSIRTYMNGYNHLQNWCIEASNDNDNWTIIDERRNERSLDDAGRSNTFVLNRNQNENEFYKYLRLRQTGPTTGGGSILNISALEFFGTVTGKIVQGPRRPPKRRNRQNRKSSGNKQFVSKVLLDVPDEPHEIAYDDTEEGRFKGVIHYLSDKCGGNVHKKGAVEVTSSSVIPQSRPMIFLPFLMPHDEDYNPYNCVDLDDKKSCFESANEPNSWICYDFQNLRMRPNMYSIRSYMNGDNHLLSWVIEGSNDYENWTILDERKNERSLDETGKSNTFTMNHIQENEESYRYLRLRQTGRSTINSHVISISALEFFGSIFCSDHSFVPTPRTDRPALRYERSSSSNSESDSYVNSSSSESNSSSDSEPENVELKTIETLENPVDIPYDHSESGQFNGVIHYLTEKCGGGNVHIEGFVNVTSSSVIPQSRARPFLFLPFLDNDHEDYNPYNCVDLEDMKSCFESANEPDSWICYDFRELKVRPNSYSIRSYMNGDNHLQSWVIEGSNDKKEWTVLDERKDDRSLNQTGKTNSFTMNNIKDNNETYRYLRLRQTGPSTIDSHVISISALEFFGTIEGQITQGPKRKRKGQQKERKRIPSPIEDPFKDEPPYPRRHNEEPETEPFVSKPLEGFSDQPLDIKYNQTDEGRFKGIIHYLGDKCGGNVHKGGAVEVSSSSVIPSLSYLLFDDHVDYNPYNCVDLEDEKNCFESGDQPNSWVCYDFQNLKVRPDTYSIRTYKNGDNHIQSWCIEGSNNKTDWVILDERRDEKSLDGSGKSSTFTMKKSDDSKDEFYRYLRLRQTGRTTEGMNILNLSALEYFGSILC</sequence>
<dbReference type="SUPFAM" id="SSF49785">
    <property type="entry name" value="Galactose-binding domain-like"/>
    <property type="match status" value="6"/>
</dbReference>
<feature type="region of interest" description="Disordered" evidence="1">
    <location>
        <begin position="1649"/>
        <end position="1698"/>
    </location>
</feature>
<organism evidence="2 3">
    <name type="scientific">Tritrichomonas musculus</name>
    <dbReference type="NCBI Taxonomy" id="1915356"/>
    <lineage>
        <taxon>Eukaryota</taxon>
        <taxon>Metamonada</taxon>
        <taxon>Parabasalia</taxon>
        <taxon>Tritrichomonadida</taxon>
        <taxon>Tritrichomonadidae</taxon>
        <taxon>Tritrichomonas</taxon>
    </lineage>
</organism>
<dbReference type="InterPro" id="IPR011990">
    <property type="entry name" value="TPR-like_helical_dom_sf"/>
</dbReference>